<dbReference type="AlphaFoldDB" id="A0A9K3DLH9"/>
<reference evidence="2" key="1">
    <citation type="journal article" date="2017" name="Nature">
        <title>The sunflower genome provides insights into oil metabolism, flowering and Asterid evolution.</title>
        <authorList>
            <person name="Badouin H."/>
            <person name="Gouzy J."/>
            <person name="Grassa C.J."/>
            <person name="Murat F."/>
            <person name="Staton S.E."/>
            <person name="Cottret L."/>
            <person name="Lelandais-Briere C."/>
            <person name="Owens G.L."/>
            <person name="Carrere S."/>
            <person name="Mayjonade B."/>
            <person name="Legrand L."/>
            <person name="Gill N."/>
            <person name="Kane N.C."/>
            <person name="Bowers J.E."/>
            <person name="Hubner S."/>
            <person name="Bellec A."/>
            <person name="Berard A."/>
            <person name="Berges H."/>
            <person name="Blanchet N."/>
            <person name="Boniface M.C."/>
            <person name="Brunel D."/>
            <person name="Catrice O."/>
            <person name="Chaidir N."/>
            <person name="Claudel C."/>
            <person name="Donnadieu C."/>
            <person name="Faraut T."/>
            <person name="Fievet G."/>
            <person name="Helmstetter N."/>
            <person name="King M."/>
            <person name="Knapp S.J."/>
            <person name="Lai Z."/>
            <person name="Le Paslier M.C."/>
            <person name="Lippi Y."/>
            <person name="Lorenzon L."/>
            <person name="Mandel J.R."/>
            <person name="Marage G."/>
            <person name="Marchand G."/>
            <person name="Marquand E."/>
            <person name="Bret-Mestries E."/>
            <person name="Morien E."/>
            <person name="Nambeesan S."/>
            <person name="Nguyen T."/>
            <person name="Pegot-Espagnet P."/>
            <person name="Pouilly N."/>
            <person name="Raftis F."/>
            <person name="Sallet E."/>
            <person name="Schiex T."/>
            <person name="Thomas J."/>
            <person name="Vandecasteele C."/>
            <person name="Vares D."/>
            <person name="Vear F."/>
            <person name="Vautrin S."/>
            <person name="Crespi M."/>
            <person name="Mangin B."/>
            <person name="Burke J.M."/>
            <person name="Salse J."/>
            <person name="Munos S."/>
            <person name="Vincourt P."/>
            <person name="Rieseberg L.H."/>
            <person name="Langlade N.B."/>
        </authorList>
    </citation>
    <scope>NUCLEOTIDE SEQUENCE</scope>
    <source>
        <tissue evidence="2">Leaves</tissue>
    </source>
</reference>
<protein>
    <submittedName>
        <fullName evidence="2">Uncharacterized protein</fullName>
    </submittedName>
</protein>
<dbReference type="Proteomes" id="UP000215914">
    <property type="component" value="Unassembled WGS sequence"/>
</dbReference>
<feature type="compositionally biased region" description="Polar residues" evidence="1">
    <location>
        <begin position="10"/>
        <end position="31"/>
    </location>
</feature>
<proteinExistence type="predicted"/>
<evidence type="ECO:0000313" key="2">
    <source>
        <dbReference type="EMBL" id="KAF5757544.1"/>
    </source>
</evidence>
<keyword evidence="3" id="KW-1185">Reference proteome</keyword>
<gene>
    <name evidence="2" type="ORF">HanXRQr2_Chr17g0828001</name>
</gene>
<name>A0A9K3DLH9_HELAN</name>
<evidence type="ECO:0000256" key="1">
    <source>
        <dbReference type="SAM" id="MobiDB-lite"/>
    </source>
</evidence>
<sequence length="59" mass="7053">MVASVRSQKRSSWSYKKNKSAYGSRTSSRQCRYNSDPMRSLFLCVMIQRKWTKSAYHRK</sequence>
<comment type="caution">
    <text evidence="2">The sequence shown here is derived from an EMBL/GenBank/DDBJ whole genome shotgun (WGS) entry which is preliminary data.</text>
</comment>
<accession>A0A9K3DLH9</accession>
<dbReference type="EMBL" id="MNCJ02000332">
    <property type="protein sequence ID" value="KAF5757544.1"/>
    <property type="molecule type" value="Genomic_DNA"/>
</dbReference>
<organism evidence="2 3">
    <name type="scientific">Helianthus annuus</name>
    <name type="common">Common sunflower</name>
    <dbReference type="NCBI Taxonomy" id="4232"/>
    <lineage>
        <taxon>Eukaryota</taxon>
        <taxon>Viridiplantae</taxon>
        <taxon>Streptophyta</taxon>
        <taxon>Embryophyta</taxon>
        <taxon>Tracheophyta</taxon>
        <taxon>Spermatophyta</taxon>
        <taxon>Magnoliopsida</taxon>
        <taxon>eudicotyledons</taxon>
        <taxon>Gunneridae</taxon>
        <taxon>Pentapetalae</taxon>
        <taxon>asterids</taxon>
        <taxon>campanulids</taxon>
        <taxon>Asterales</taxon>
        <taxon>Asteraceae</taxon>
        <taxon>Asteroideae</taxon>
        <taxon>Heliantheae alliance</taxon>
        <taxon>Heliantheae</taxon>
        <taxon>Helianthus</taxon>
    </lineage>
</organism>
<feature type="region of interest" description="Disordered" evidence="1">
    <location>
        <begin position="1"/>
        <end position="31"/>
    </location>
</feature>
<dbReference type="Gramene" id="mRNA:HanXRQr2_Chr17g0828001">
    <property type="protein sequence ID" value="mRNA:HanXRQr2_Chr17g0828001"/>
    <property type="gene ID" value="HanXRQr2_Chr17g0828001"/>
</dbReference>
<reference evidence="2" key="2">
    <citation type="submission" date="2020-06" db="EMBL/GenBank/DDBJ databases">
        <title>Helianthus annuus Genome sequencing and assembly Release 2.</title>
        <authorList>
            <person name="Gouzy J."/>
            <person name="Langlade N."/>
            <person name="Munos S."/>
        </authorList>
    </citation>
    <scope>NUCLEOTIDE SEQUENCE</scope>
    <source>
        <tissue evidence="2">Leaves</tissue>
    </source>
</reference>
<evidence type="ECO:0000313" key="3">
    <source>
        <dbReference type="Proteomes" id="UP000215914"/>
    </source>
</evidence>